<evidence type="ECO:0000313" key="2">
    <source>
        <dbReference type="Proteomes" id="UP000008281"/>
    </source>
</evidence>
<dbReference type="STRING" id="31234.E3MAE6"/>
<dbReference type="AlphaFoldDB" id="E3MAE6"/>
<protein>
    <submittedName>
        <fullName evidence="1">Uncharacterized protein</fullName>
    </submittedName>
</protein>
<dbReference type="PROSITE" id="PS50942">
    <property type="entry name" value="ENTH"/>
    <property type="match status" value="1"/>
</dbReference>
<sequence length="255" mass="30249">MLHSLRQARRSLKNVIAENTLVIKKTLFVTSNDRRDIRDEDVMEISDATWQSWNVNGIVLIVMNRLNDHAQPTHKLKAAYLLHYLLIHGSQKIFKKFSRHIESLQLLSEYPFGHKNHTNLVQDMIIKDTLRNVLRLLTDPEFLEQQQRDRNETYPERVRRESREKFENYARQIAAEHLALDQVAYVNINFESEDELEDNLIDVSDKVEKFDDELVSRNSFEISIGESQLHYNQTFNYYHFSASDEFPLWKESLLI</sequence>
<dbReference type="SUPFAM" id="SSF48464">
    <property type="entry name" value="ENTH/VHS domain"/>
    <property type="match status" value="1"/>
</dbReference>
<gene>
    <name evidence="1" type="ORF">CRE_17261</name>
</gene>
<dbReference type="Gene3D" id="1.25.40.90">
    <property type="match status" value="1"/>
</dbReference>
<proteinExistence type="predicted"/>
<dbReference type="InterPro" id="IPR008942">
    <property type="entry name" value="ENTH_VHS"/>
</dbReference>
<dbReference type="HOGENOM" id="CLU_1090863_0_0_1"/>
<evidence type="ECO:0000313" key="1">
    <source>
        <dbReference type="EMBL" id="EFO96921.1"/>
    </source>
</evidence>
<reference evidence="1" key="1">
    <citation type="submission" date="2007-07" db="EMBL/GenBank/DDBJ databases">
        <title>PCAP assembly of the Caenorhabditis remanei genome.</title>
        <authorList>
            <consortium name="The Caenorhabditis remanei Sequencing Consortium"/>
            <person name="Wilson R.K."/>
        </authorList>
    </citation>
    <scope>NUCLEOTIDE SEQUENCE [LARGE SCALE GENOMIC DNA]</scope>
    <source>
        <strain evidence="1">PB4641</strain>
    </source>
</reference>
<dbReference type="InterPro" id="IPR013809">
    <property type="entry name" value="ENTH"/>
</dbReference>
<keyword evidence="2" id="KW-1185">Reference proteome</keyword>
<accession>E3MAE6</accession>
<dbReference type="Pfam" id="PF01417">
    <property type="entry name" value="ENTH"/>
    <property type="match status" value="1"/>
</dbReference>
<dbReference type="Proteomes" id="UP000008281">
    <property type="component" value="Unassembled WGS sequence"/>
</dbReference>
<organism evidence="2">
    <name type="scientific">Caenorhabditis remanei</name>
    <name type="common">Caenorhabditis vulgaris</name>
    <dbReference type="NCBI Taxonomy" id="31234"/>
    <lineage>
        <taxon>Eukaryota</taxon>
        <taxon>Metazoa</taxon>
        <taxon>Ecdysozoa</taxon>
        <taxon>Nematoda</taxon>
        <taxon>Chromadorea</taxon>
        <taxon>Rhabditida</taxon>
        <taxon>Rhabditina</taxon>
        <taxon>Rhabditomorpha</taxon>
        <taxon>Rhabditoidea</taxon>
        <taxon>Rhabditidae</taxon>
        <taxon>Peloderinae</taxon>
        <taxon>Caenorhabditis</taxon>
    </lineage>
</organism>
<dbReference type="EMBL" id="DS268431">
    <property type="protein sequence ID" value="EFO96921.1"/>
    <property type="molecule type" value="Genomic_DNA"/>
</dbReference>
<name>E3MAE6_CAERE</name>